<dbReference type="PRINTS" id="PR00455">
    <property type="entry name" value="HTHTETR"/>
</dbReference>
<dbReference type="PROSITE" id="PS50977">
    <property type="entry name" value="HTH_TETR_2"/>
    <property type="match status" value="1"/>
</dbReference>
<dbReference type="Gene3D" id="1.10.357.10">
    <property type="entry name" value="Tetracycline Repressor, domain 2"/>
    <property type="match status" value="1"/>
</dbReference>
<evidence type="ECO:0000256" key="1">
    <source>
        <dbReference type="ARBA" id="ARBA00023015"/>
    </source>
</evidence>
<dbReference type="InterPro" id="IPR050109">
    <property type="entry name" value="HTH-type_TetR-like_transc_reg"/>
</dbReference>
<keyword evidence="1" id="KW-0805">Transcription regulation</keyword>
<evidence type="ECO:0000256" key="3">
    <source>
        <dbReference type="ARBA" id="ARBA00023163"/>
    </source>
</evidence>
<keyword evidence="2 4" id="KW-0238">DNA-binding</keyword>
<dbReference type="SUPFAM" id="SSF48498">
    <property type="entry name" value="Tetracyclin repressor-like, C-terminal domain"/>
    <property type="match status" value="1"/>
</dbReference>
<dbReference type="SUPFAM" id="SSF46689">
    <property type="entry name" value="Homeodomain-like"/>
    <property type="match status" value="1"/>
</dbReference>
<dbReference type="AlphaFoldDB" id="A0A853BJ95"/>
<gene>
    <name evidence="6" type="ORF">HNR12_001806</name>
</gene>
<dbReference type="InterPro" id="IPR023772">
    <property type="entry name" value="DNA-bd_HTH_TetR-type_CS"/>
</dbReference>
<name>A0A853BJ95_9ACTN</name>
<protein>
    <submittedName>
        <fullName evidence="6">AcrR family transcriptional regulator</fullName>
    </submittedName>
</protein>
<dbReference type="GO" id="GO:0000976">
    <property type="term" value="F:transcription cis-regulatory region binding"/>
    <property type="evidence" value="ECO:0007669"/>
    <property type="project" value="TreeGrafter"/>
</dbReference>
<dbReference type="PANTHER" id="PTHR30055:SF234">
    <property type="entry name" value="HTH-TYPE TRANSCRIPTIONAL REGULATOR BETI"/>
    <property type="match status" value="1"/>
</dbReference>
<comment type="caution">
    <text evidence="6">The sequence shown here is derived from an EMBL/GenBank/DDBJ whole genome shotgun (WGS) entry which is preliminary data.</text>
</comment>
<dbReference type="PROSITE" id="PS01081">
    <property type="entry name" value="HTH_TETR_1"/>
    <property type="match status" value="1"/>
</dbReference>
<dbReference type="InterPro" id="IPR036271">
    <property type="entry name" value="Tet_transcr_reg_TetR-rel_C_sf"/>
</dbReference>
<dbReference type="Gene3D" id="1.10.10.60">
    <property type="entry name" value="Homeodomain-like"/>
    <property type="match status" value="1"/>
</dbReference>
<keyword evidence="3" id="KW-0804">Transcription</keyword>
<dbReference type="EMBL" id="JACCFO010000001">
    <property type="protein sequence ID" value="NYI95529.1"/>
    <property type="molecule type" value="Genomic_DNA"/>
</dbReference>
<dbReference type="Pfam" id="PF00440">
    <property type="entry name" value="TetR_N"/>
    <property type="match status" value="1"/>
</dbReference>
<feature type="domain" description="HTH tetR-type" evidence="5">
    <location>
        <begin position="18"/>
        <end position="78"/>
    </location>
</feature>
<dbReference type="GO" id="GO:0003700">
    <property type="term" value="F:DNA-binding transcription factor activity"/>
    <property type="evidence" value="ECO:0007669"/>
    <property type="project" value="TreeGrafter"/>
</dbReference>
<dbReference type="InterPro" id="IPR009057">
    <property type="entry name" value="Homeodomain-like_sf"/>
</dbReference>
<dbReference type="PANTHER" id="PTHR30055">
    <property type="entry name" value="HTH-TYPE TRANSCRIPTIONAL REGULATOR RUTR"/>
    <property type="match status" value="1"/>
</dbReference>
<sequence>MRPEDSQGGQRKRSFIEEARRAQIIEAAIQTIADVGFTNASLARIAERAGISKGVISYHFSSKDELMEQVVIQVYTSIAEHVGPRITAAPDARAGLRAHIRTVAEYMRGHREQLLALGAIFTHSLTPEGRAKYGVAGSEPVYEAIESLFRNGQEAGLFRPFDPRVMAVTVQAGIDGMFGYWAAYPDHDLERHAEELAEAMDRATRAEPAPAP</sequence>
<accession>A0A853BJ95</accession>
<evidence type="ECO:0000259" key="5">
    <source>
        <dbReference type="PROSITE" id="PS50977"/>
    </source>
</evidence>
<reference evidence="6 7" key="1">
    <citation type="submission" date="2020-07" db="EMBL/GenBank/DDBJ databases">
        <title>Sequencing the genomes of 1000 actinobacteria strains.</title>
        <authorList>
            <person name="Klenk H.-P."/>
        </authorList>
    </citation>
    <scope>NUCLEOTIDE SEQUENCE [LARGE SCALE GENOMIC DNA]</scope>
    <source>
        <strain evidence="6 7">DSM 45927</strain>
    </source>
</reference>
<dbReference type="RefSeq" id="WP_179767033.1">
    <property type="nucleotide sequence ID" value="NZ_JACCFO010000001.1"/>
</dbReference>
<feature type="DNA-binding region" description="H-T-H motif" evidence="4">
    <location>
        <begin position="41"/>
        <end position="60"/>
    </location>
</feature>
<keyword evidence="7" id="KW-1185">Reference proteome</keyword>
<dbReference type="Proteomes" id="UP000575985">
    <property type="component" value="Unassembled WGS sequence"/>
</dbReference>
<evidence type="ECO:0000256" key="4">
    <source>
        <dbReference type="PROSITE-ProRule" id="PRU00335"/>
    </source>
</evidence>
<proteinExistence type="predicted"/>
<organism evidence="6 7">
    <name type="scientific">Streptomonospora nanhaiensis</name>
    <dbReference type="NCBI Taxonomy" id="1323731"/>
    <lineage>
        <taxon>Bacteria</taxon>
        <taxon>Bacillati</taxon>
        <taxon>Actinomycetota</taxon>
        <taxon>Actinomycetes</taxon>
        <taxon>Streptosporangiales</taxon>
        <taxon>Nocardiopsidaceae</taxon>
        <taxon>Streptomonospora</taxon>
    </lineage>
</organism>
<evidence type="ECO:0000313" key="7">
    <source>
        <dbReference type="Proteomes" id="UP000575985"/>
    </source>
</evidence>
<dbReference type="InterPro" id="IPR001647">
    <property type="entry name" value="HTH_TetR"/>
</dbReference>
<evidence type="ECO:0000313" key="6">
    <source>
        <dbReference type="EMBL" id="NYI95529.1"/>
    </source>
</evidence>
<evidence type="ECO:0000256" key="2">
    <source>
        <dbReference type="ARBA" id="ARBA00023125"/>
    </source>
</evidence>